<sequence length="87" mass="9891">MHRIRKKSLNLESHVIDLLTAKLIQHVPEVNDRYPMSPYASRLIDQQNIVIAQLIEDKRELSFRVPALEAPGNTGDAVACDEPRTDE</sequence>
<keyword evidence="2" id="KW-1185">Reference proteome</keyword>
<organism evidence="1 2">
    <name type="scientific">Phytophthora megakarya</name>
    <dbReference type="NCBI Taxonomy" id="4795"/>
    <lineage>
        <taxon>Eukaryota</taxon>
        <taxon>Sar</taxon>
        <taxon>Stramenopiles</taxon>
        <taxon>Oomycota</taxon>
        <taxon>Peronosporomycetes</taxon>
        <taxon>Peronosporales</taxon>
        <taxon>Peronosporaceae</taxon>
        <taxon>Phytophthora</taxon>
    </lineage>
</organism>
<name>A0A225VWM9_9STRA</name>
<gene>
    <name evidence="1" type="ORF">PHMEG_00018414</name>
</gene>
<protein>
    <submittedName>
        <fullName evidence="1">Uncharacterized protein</fullName>
    </submittedName>
</protein>
<dbReference type="AlphaFoldDB" id="A0A225VWM9"/>
<evidence type="ECO:0000313" key="1">
    <source>
        <dbReference type="EMBL" id="OWZ08960.1"/>
    </source>
</evidence>
<dbReference type="EMBL" id="NBNE01002963">
    <property type="protein sequence ID" value="OWZ08960.1"/>
    <property type="molecule type" value="Genomic_DNA"/>
</dbReference>
<evidence type="ECO:0000313" key="2">
    <source>
        <dbReference type="Proteomes" id="UP000198211"/>
    </source>
</evidence>
<reference evidence="2" key="1">
    <citation type="submission" date="2017-03" db="EMBL/GenBank/DDBJ databases">
        <title>Phytopthora megakarya and P. palmivora, two closely related causual agents of cacao black pod achieved similar genome size and gene model numbers by different mechanisms.</title>
        <authorList>
            <person name="Ali S."/>
            <person name="Shao J."/>
            <person name="Larry D.J."/>
            <person name="Kronmiller B."/>
            <person name="Shen D."/>
            <person name="Strem M.D."/>
            <person name="Melnick R.L."/>
            <person name="Guiltinan M.J."/>
            <person name="Tyler B.M."/>
            <person name="Meinhardt L.W."/>
            <person name="Bailey B.A."/>
        </authorList>
    </citation>
    <scope>NUCLEOTIDE SEQUENCE [LARGE SCALE GENOMIC DNA]</scope>
    <source>
        <strain evidence="2">zdho120</strain>
    </source>
</reference>
<dbReference type="Proteomes" id="UP000198211">
    <property type="component" value="Unassembled WGS sequence"/>
</dbReference>
<comment type="caution">
    <text evidence="1">The sequence shown here is derived from an EMBL/GenBank/DDBJ whole genome shotgun (WGS) entry which is preliminary data.</text>
</comment>
<proteinExistence type="predicted"/>
<accession>A0A225VWM9</accession>